<evidence type="ECO:0000313" key="4">
    <source>
        <dbReference type="Proteomes" id="UP000000448"/>
    </source>
</evidence>
<sequence>MERIFEKLTNQMMEALESGLSLALHNRNPEVHPLHIVWGLVTNTNTVLNQALNKMGVDKVAIELELKSAVDRLPKVDNITKESIKIGRELIESLQKAEGLATKLGDQYVAVDTWLIANLDRFKDTLGKFVDLFELKKTLEAIRGRIKRLRAKVRMKHSTH</sequence>
<name>B9L8V7_NAUPA</name>
<feature type="domain" description="Clp R" evidence="2">
    <location>
        <begin position="5"/>
        <end position="152"/>
    </location>
</feature>
<dbReference type="HOGENOM" id="CLU_1650330_0_0_7"/>
<evidence type="ECO:0000259" key="2">
    <source>
        <dbReference type="PROSITE" id="PS51903"/>
    </source>
</evidence>
<evidence type="ECO:0000256" key="1">
    <source>
        <dbReference type="PROSITE-ProRule" id="PRU01251"/>
    </source>
</evidence>
<dbReference type="PROSITE" id="PS51903">
    <property type="entry name" value="CLP_R"/>
    <property type="match status" value="1"/>
</dbReference>
<dbReference type="eggNOG" id="COG0542">
    <property type="taxonomic scope" value="Bacteria"/>
</dbReference>
<dbReference type="AlphaFoldDB" id="B9L8V7"/>
<dbReference type="InterPro" id="IPR004176">
    <property type="entry name" value="Clp_R_N"/>
</dbReference>
<dbReference type="Gene3D" id="1.10.1780.10">
    <property type="entry name" value="Clp, N-terminal domain"/>
    <property type="match status" value="1"/>
</dbReference>
<evidence type="ECO:0000313" key="3">
    <source>
        <dbReference type="EMBL" id="ACM93002.1"/>
    </source>
</evidence>
<dbReference type="Proteomes" id="UP000000448">
    <property type="component" value="Chromosome"/>
</dbReference>
<dbReference type="EMBL" id="CP001279">
    <property type="protein sequence ID" value="ACM93002.1"/>
    <property type="molecule type" value="Genomic_DNA"/>
</dbReference>
<dbReference type="Pfam" id="PF02861">
    <property type="entry name" value="Clp_N"/>
    <property type="match status" value="1"/>
</dbReference>
<dbReference type="InterPro" id="IPR036628">
    <property type="entry name" value="Clp_N_dom_sf"/>
</dbReference>
<dbReference type="KEGG" id="nam:NAMH_0653"/>
<keyword evidence="1" id="KW-0677">Repeat</keyword>
<proteinExistence type="predicted"/>
<protein>
    <submittedName>
        <fullName evidence="3">Chaperone ClpB</fullName>
    </submittedName>
</protein>
<organism evidence="3 4">
    <name type="scientific">Nautilia profundicola (strain ATCC BAA-1463 / DSM 18972 / AmH)</name>
    <dbReference type="NCBI Taxonomy" id="598659"/>
    <lineage>
        <taxon>Bacteria</taxon>
        <taxon>Pseudomonadati</taxon>
        <taxon>Campylobacterota</taxon>
        <taxon>Epsilonproteobacteria</taxon>
        <taxon>Nautiliales</taxon>
        <taxon>Nautiliaceae</taxon>
        <taxon>Nautilia</taxon>
    </lineage>
</organism>
<accession>B9L8V7</accession>
<gene>
    <name evidence="3" type="ordered locus">NAMH_0653</name>
</gene>
<keyword evidence="4" id="KW-1185">Reference proteome</keyword>
<dbReference type="SUPFAM" id="SSF81923">
    <property type="entry name" value="Double Clp-N motif"/>
    <property type="match status" value="1"/>
</dbReference>
<reference evidence="3 4" key="1">
    <citation type="journal article" date="2009" name="PLoS Genet.">
        <title>Adaptations to submarine hydrothermal environments exemplified by the genome of Nautilia profundicola.</title>
        <authorList>
            <person name="Campbell B.J."/>
            <person name="Smith J.L."/>
            <person name="Hanson T.E."/>
            <person name="Klotz M.G."/>
            <person name="Stein L.Y."/>
            <person name="Lee C.K."/>
            <person name="Wu D."/>
            <person name="Robinson J.M."/>
            <person name="Khouri H.M."/>
            <person name="Eisen J.A."/>
            <person name="Cary S.C."/>
        </authorList>
    </citation>
    <scope>NUCLEOTIDE SEQUENCE [LARGE SCALE GENOMIC DNA]</scope>
    <source>
        <strain evidence="4">ATCC BAA-1463 / DSM 18972 / AmH</strain>
    </source>
</reference>
<dbReference type="STRING" id="598659.NAMH_0653"/>